<dbReference type="AlphaFoldDB" id="A0A0M3HI26"/>
<reference evidence="2" key="1">
    <citation type="submission" date="2017-02" db="UniProtKB">
        <authorList>
            <consortium name="WormBaseParasite"/>
        </authorList>
    </citation>
    <scope>IDENTIFICATION</scope>
</reference>
<name>A0A0M3HI26_ASCLU</name>
<organism evidence="1 2">
    <name type="scientific">Ascaris lumbricoides</name>
    <name type="common">Giant roundworm</name>
    <dbReference type="NCBI Taxonomy" id="6252"/>
    <lineage>
        <taxon>Eukaryota</taxon>
        <taxon>Metazoa</taxon>
        <taxon>Ecdysozoa</taxon>
        <taxon>Nematoda</taxon>
        <taxon>Chromadorea</taxon>
        <taxon>Rhabditida</taxon>
        <taxon>Spirurina</taxon>
        <taxon>Ascaridomorpha</taxon>
        <taxon>Ascaridoidea</taxon>
        <taxon>Ascarididae</taxon>
        <taxon>Ascaris</taxon>
    </lineage>
</organism>
<evidence type="ECO:0000313" key="1">
    <source>
        <dbReference type="Proteomes" id="UP000036681"/>
    </source>
</evidence>
<accession>A0A0M3HI26</accession>
<sequence>LKIKRANSSLTRSTLRFLILPTNTFRFDSSSFLCRHRGLDKMDTSLIVSNECETCISNNSKHGSPSILNLFAHLQYR</sequence>
<proteinExistence type="predicted"/>
<evidence type="ECO:0000313" key="2">
    <source>
        <dbReference type="WBParaSite" id="ALUE_0000117101-mRNA-1"/>
    </source>
</evidence>
<protein>
    <submittedName>
        <fullName evidence="2">Ovule protein</fullName>
    </submittedName>
</protein>
<keyword evidence="1" id="KW-1185">Reference proteome</keyword>
<dbReference type="WBParaSite" id="ALUE_0000117101-mRNA-1">
    <property type="protein sequence ID" value="ALUE_0000117101-mRNA-1"/>
    <property type="gene ID" value="ALUE_0000117101"/>
</dbReference>
<dbReference type="Proteomes" id="UP000036681">
    <property type="component" value="Unplaced"/>
</dbReference>